<comment type="caution">
    <text evidence="2">The sequence shown here is derived from an EMBL/GenBank/DDBJ whole genome shotgun (WGS) entry which is preliminary data.</text>
</comment>
<dbReference type="InParanoid" id="A0A409X3U6"/>
<reference evidence="2 3" key="1">
    <citation type="journal article" date="2018" name="Evol. Lett.">
        <title>Horizontal gene cluster transfer increased hallucinogenic mushroom diversity.</title>
        <authorList>
            <person name="Reynolds H.T."/>
            <person name="Vijayakumar V."/>
            <person name="Gluck-Thaler E."/>
            <person name="Korotkin H.B."/>
            <person name="Matheny P.B."/>
            <person name="Slot J.C."/>
        </authorList>
    </citation>
    <scope>NUCLEOTIDE SEQUENCE [LARGE SCALE GENOMIC DNA]</scope>
    <source>
        <strain evidence="2 3">2629</strain>
    </source>
</reference>
<evidence type="ECO:0000259" key="1">
    <source>
        <dbReference type="Pfam" id="PF01926"/>
    </source>
</evidence>
<dbReference type="EMBL" id="NHTK01004718">
    <property type="protein sequence ID" value="PPQ85416.1"/>
    <property type="molecule type" value="Genomic_DNA"/>
</dbReference>
<name>A0A409X3U6_9AGAR</name>
<dbReference type="AlphaFoldDB" id="A0A409X3U6"/>
<accession>A0A409X3U6</accession>
<evidence type="ECO:0000313" key="3">
    <source>
        <dbReference type="Proteomes" id="UP000284842"/>
    </source>
</evidence>
<dbReference type="Gene3D" id="3.40.50.300">
    <property type="entry name" value="P-loop containing nucleotide triphosphate hydrolases"/>
    <property type="match status" value="1"/>
</dbReference>
<dbReference type="CDD" id="cd00882">
    <property type="entry name" value="Ras_like_GTPase"/>
    <property type="match status" value="1"/>
</dbReference>
<keyword evidence="3" id="KW-1185">Reference proteome</keyword>
<feature type="domain" description="G" evidence="1">
    <location>
        <begin position="32"/>
        <end position="110"/>
    </location>
</feature>
<protein>
    <recommendedName>
        <fullName evidence="1">G domain-containing protein</fullName>
    </recommendedName>
</protein>
<dbReference type="InterPro" id="IPR027417">
    <property type="entry name" value="P-loop_NTPase"/>
</dbReference>
<dbReference type="Pfam" id="PF01926">
    <property type="entry name" value="MMR_HSR1"/>
    <property type="match status" value="1"/>
</dbReference>
<gene>
    <name evidence="2" type="ORF">CVT24_005586</name>
</gene>
<sequence length="493" mass="55096">MPIYARRIKLLGEVSIERSNGEPGDYFACSPILLLGTTGSGKSSFIEALAGKDNDLRISGGGLESVTQDPQCFKVHNVVSSRPPRNDWGVYVVDTPGFSDSKMSEVQIIRKVYGFQCEKLCKMDHAFYFHRITDKRIPGTARRVLHLLKAFEIKPYNLTIVTTMWDHIHGDEGMKRAESNFVELRDVIWKDEISKGAAIVKFENTHASAIDIIGSTIIAGALNDNLFQLSSKNPAGPALFYELLDRLDISRKRKNTLLEEKIQLFTNPRPELESVVVSELEEAEEHLANHFNQVMEYRQSPPGLDDIFQSAIYQHILDITVSTQHFAQAIFDTLSAFRSRKHDSAHISKLEKILESAKSDFQLAHATLREFGPPPSGSRPFTPSITITYAGDIVDTKTVTTEASDTVERAQTTEVPLVESVDAIADVDVRTNVVQLSSPSLSSTSAPTVANNQGPCDAVETQAFGPEFSTKRGFRRRIKVAFYKAIRRFFKRR</sequence>
<proteinExistence type="predicted"/>
<dbReference type="SUPFAM" id="SSF52540">
    <property type="entry name" value="P-loop containing nucleoside triphosphate hydrolases"/>
    <property type="match status" value="1"/>
</dbReference>
<dbReference type="InterPro" id="IPR006073">
    <property type="entry name" value="GTP-bd"/>
</dbReference>
<dbReference type="OrthoDB" id="8954335at2759"/>
<organism evidence="2 3">
    <name type="scientific">Panaeolus cyanescens</name>
    <dbReference type="NCBI Taxonomy" id="181874"/>
    <lineage>
        <taxon>Eukaryota</taxon>
        <taxon>Fungi</taxon>
        <taxon>Dikarya</taxon>
        <taxon>Basidiomycota</taxon>
        <taxon>Agaricomycotina</taxon>
        <taxon>Agaricomycetes</taxon>
        <taxon>Agaricomycetidae</taxon>
        <taxon>Agaricales</taxon>
        <taxon>Agaricineae</taxon>
        <taxon>Galeropsidaceae</taxon>
        <taxon>Panaeolus</taxon>
    </lineage>
</organism>
<evidence type="ECO:0000313" key="2">
    <source>
        <dbReference type="EMBL" id="PPQ85416.1"/>
    </source>
</evidence>
<dbReference type="Proteomes" id="UP000284842">
    <property type="component" value="Unassembled WGS sequence"/>
</dbReference>
<dbReference type="GO" id="GO:0005525">
    <property type="term" value="F:GTP binding"/>
    <property type="evidence" value="ECO:0007669"/>
    <property type="project" value="InterPro"/>
</dbReference>